<comment type="caution">
    <text evidence="3">The sequence shown here is derived from an EMBL/GenBank/DDBJ whole genome shotgun (WGS) entry which is preliminary data.</text>
</comment>
<evidence type="ECO:0000313" key="3">
    <source>
        <dbReference type="EMBL" id="OGB74103.1"/>
    </source>
</evidence>
<evidence type="ECO:0000259" key="2">
    <source>
        <dbReference type="PROSITE" id="PS51462"/>
    </source>
</evidence>
<dbReference type="InterPro" id="IPR015797">
    <property type="entry name" value="NUDIX_hydrolase-like_dom_sf"/>
</dbReference>
<dbReference type="EMBL" id="META01000004">
    <property type="protein sequence ID" value="OGB74103.1"/>
    <property type="molecule type" value="Genomic_DNA"/>
</dbReference>
<feature type="domain" description="Nudix hydrolase" evidence="2">
    <location>
        <begin position="5"/>
        <end position="136"/>
    </location>
</feature>
<name>A0A1F4NRJ3_UNCK3</name>
<organism evidence="3 4">
    <name type="scientific">candidate division Kazan bacterium RBG_13_50_9</name>
    <dbReference type="NCBI Taxonomy" id="1798535"/>
    <lineage>
        <taxon>Bacteria</taxon>
        <taxon>Bacteria division Kazan-3B-28</taxon>
    </lineage>
</organism>
<dbReference type="Proteomes" id="UP000176651">
    <property type="component" value="Unassembled WGS sequence"/>
</dbReference>
<feature type="region of interest" description="Disordered" evidence="1">
    <location>
        <begin position="27"/>
        <end position="48"/>
    </location>
</feature>
<dbReference type="Pfam" id="PF00293">
    <property type="entry name" value="NUDIX"/>
    <property type="match status" value="1"/>
</dbReference>
<dbReference type="Gene3D" id="3.90.79.10">
    <property type="entry name" value="Nucleoside Triphosphate Pyrophosphohydrolase"/>
    <property type="match status" value="1"/>
</dbReference>
<dbReference type="InterPro" id="IPR000086">
    <property type="entry name" value="NUDIX_hydrolase_dom"/>
</dbReference>
<evidence type="ECO:0000313" key="4">
    <source>
        <dbReference type="Proteomes" id="UP000176651"/>
    </source>
</evidence>
<dbReference type="CDD" id="cd02883">
    <property type="entry name" value="NUDIX_Hydrolase"/>
    <property type="match status" value="1"/>
</dbReference>
<dbReference type="STRING" id="1798535.A2V68_02095"/>
<reference evidence="3 4" key="1">
    <citation type="journal article" date="2016" name="Nat. Commun.">
        <title>Thousands of microbial genomes shed light on interconnected biogeochemical processes in an aquifer system.</title>
        <authorList>
            <person name="Anantharaman K."/>
            <person name="Brown C.T."/>
            <person name="Hug L.A."/>
            <person name="Sharon I."/>
            <person name="Castelle C.J."/>
            <person name="Probst A.J."/>
            <person name="Thomas B.C."/>
            <person name="Singh A."/>
            <person name="Wilkins M.J."/>
            <person name="Karaoz U."/>
            <person name="Brodie E.L."/>
            <person name="Williams K.H."/>
            <person name="Hubbard S.S."/>
            <person name="Banfield J.F."/>
        </authorList>
    </citation>
    <scope>NUCLEOTIDE SEQUENCE [LARGE SCALE GENOMIC DNA]</scope>
</reference>
<dbReference type="PROSITE" id="PS51462">
    <property type="entry name" value="NUDIX"/>
    <property type="match status" value="1"/>
</dbReference>
<proteinExistence type="predicted"/>
<dbReference type="AlphaFoldDB" id="A0A1F4NRJ3"/>
<gene>
    <name evidence="3" type="ORF">A2V68_02095</name>
</gene>
<sequence length="172" mass="19369">MDETWAITGAAVVVVRSGQLLMVMEQESRPDVHKKPNMASVPMGATKPGETIRENARREFREEAGYEVELLYPVGFFTIDMADYERVGIWAFAGEPGQQLGRPTSPSVRGPIWIPLRDFLNIPTHLVRPRVQEMVAAHQYLEVVCRDHGINYVTDLVLRSAPTAAKQLLLRE</sequence>
<protein>
    <recommendedName>
        <fullName evidence="2">Nudix hydrolase domain-containing protein</fullName>
    </recommendedName>
</protein>
<accession>A0A1F4NRJ3</accession>
<evidence type="ECO:0000256" key="1">
    <source>
        <dbReference type="SAM" id="MobiDB-lite"/>
    </source>
</evidence>
<dbReference type="SUPFAM" id="SSF55811">
    <property type="entry name" value="Nudix"/>
    <property type="match status" value="1"/>
</dbReference>